<dbReference type="AlphaFoldDB" id="A0AAW3JQY7"/>
<dbReference type="EMBL" id="LLKB01000005">
    <property type="protein sequence ID" value="KQC84595.1"/>
    <property type="molecule type" value="Genomic_DNA"/>
</dbReference>
<dbReference type="InterPro" id="IPR000055">
    <property type="entry name" value="Restrct_endonuc_typeI_TRD"/>
</dbReference>
<organism evidence="5 6">
    <name type="scientific">Butyribacter intestini</name>
    <dbReference type="NCBI Taxonomy" id="1703332"/>
    <lineage>
        <taxon>Bacteria</taxon>
        <taxon>Bacillati</taxon>
        <taxon>Bacillota</taxon>
        <taxon>Clostridia</taxon>
        <taxon>Lachnospirales</taxon>
        <taxon>Lachnospiraceae</taxon>
        <taxon>Butyribacter</taxon>
    </lineage>
</organism>
<dbReference type="PANTHER" id="PTHR30408:SF13">
    <property type="entry name" value="TYPE I RESTRICTION ENZYME HINDI SPECIFICITY SUBUNIT"/>
    <property type="match status" value="1"/>
</dbReference>
<dbReference type="Pfam" id="PF01420">
    <property type="entry name" value="Methylase_S"/>
    <property type="match status" value="1"/>
</dbReference>
<sequence length="231" mass="26245">MAKTIYNYWFVQFDFPDKNGNPYKSSGGKMQNISDFGIAPSDWKTGNLYDIANFINGLACQKYRPNENESSLPVIKIREMHEGISVDSERVKADLPQNNIVNTGDILFSWSASLEVQRWAGTTGGLNQHIFKVIPNDGYTSSYVYHQLKAYVVKFIQMAEARKTTMGHITSDHLKQSVIVLPPENVIQKFSNSVDMIHAEISCINMENQKLCQIRDWLLPMLMNGQTTIED</sequence>
<dbReference type="Gene3D" id="3.90.220.20">
    <property type="entry name" value="DNA methylase specificity domains"/>
    <property type="match status" value="1"/>
</dbReference>
<reference evidence="5 6" key="1">
    <citation type="submission" date="2015-10" db="EMBL/GenBank/DDBJ databases">
        <title>Butyribacter intestini gen. nov., sp. nov., a butyric acid-producing bacterium of the family Lachnospiraceae isolated from the human faeces.</title>
        <authorList>
            <person name="Zou Y."/>
            <person name="Xue W."/>
            <person name="Luo G."/>
            <person name="Lv M."/>
        </authorList>
    </citation>
    <scope>NUCLEOTIDE SEQUENCE [LARGE SCALE GENOMIC DNA]</scope>
    <source>
        <strain evidence="5 6">TF01-11</strain>
    </source>
</reference>
<evidence type="ECO:0000256" key="1">
    <source>
        <dbReference type="ARBA" id="ARBA00010923"/>
    </source>
</evidence>
<keyword evidence="3" id="KW-0238">DNA-binding</keyword>
<comment type="caution">
    <text evidence="5">The sequence shown here is derived from an EMBL/GenBank/DDBJ whole genome shotgun (WGS) entry which is preliminary data.</text>
</comment>
<comment type="similarity">
    <text evidence="1">Belongs to the type-I restriction system S methylase family.</text>
</comment>
<dbReference type="RefSeq" id="WP_055943429.1">
    <property type="nucleotide sequence ID" value="NZ_LLKB01000005.1"/>
</dbReference>
<evidence type="ECO:0000313" key="5">
    <source>
        <dbReference type="EMBL" id="KQC84595.1"/>
    </source>
</evidence>
<dbReference type="SUPFAM" id="SSF116734">
    <property type="entry name" value="DNA methylase specificity domain"/>
    <property type="match status" value="1"/>
</dbReference>
<name>A0AAW3JQY7_9FIRM</name>
<dbReference type="GO" id="GO:0009307">
    <property type="term" value="P:DNA restriction-modification system"/>
    <property type="evidence" value="ECO:0007669"/>
    <property type="project" value="UniProtKB-KW"/>
</dbReference>
<keyword evidence="6" id="KW-1185">Reference proteome</keyword>
<evidence type="ECO:0000256" key="3">
    <source>
        <dbReference type="ARBA" id="ARBA00023125"/>
    </source>
</evidence>
<accession>A0AAW3JQY7</accession>
<proteinExistence type="inferred from homology"/>
<feature type="domain" description="Type I restriction modification DNA specificity" evidence="4">
    <location>
        <begin position="40"/>
        <end position="189"/>
    </location>
</feature>
<dbReference type="InterPro" id="IPR044946">
    <property type="entry name" value="Restrct_endonuc_typeI_TRD_sf"/>
</dbReference>
<keyword evidence="2" id="KW-0680">Restriction system</keyword>
<protein>
    <recommendedName>
        <fullName evidence="4">Type I restriction modification DNA specificity domain-containing protein</fullName>
    </recommendedName>
</protein>
<dbReference type="PANTHER" id="PTHR30408">
    <property type="entry name" value="TYPE-1 RESTRICTION ENZYME ECOKI SPECIFICITY PROTEIN"/>
    <property type="match status" value="1"/>
</dbReference>
<gene>
    <name evidence="5" type="ORF">APZ18_07555</name>
</gene>
<evidence type="ECO:0000259" key="4">
    <source>
        <dbReference type="Pfam" id="PF01420"/>
    </source>
</evidence>
<dbReference type="GO" id="GO:0003677">
    <property type="term" value="F:DNA binding"/>
    <property type="evidence" value="ECO:0007669"/>
    <property type="project" value="UniProtKB-KW"/>
</dbReference>
<dbReference type="Proteomes" id="UP000050833">
    <property type="component" value="Unassembled WGS sequence"/>
</dbReference>
<evidence type="ECO:0000313" key="6">
    <source>
        <dbReference type="Proteomes" id="UP000050833"/>
    </source>
</evidence>
<dbReference type="InterPro" id="IPR052021">
    <property type="entry name" value="Type-I_RS_S_subunit"/>
</dbReference>
<evidence type="ECO:0000256" key="2">
    <source>
        <dbReference type="ARBA" id="ARBA00022747"/>
    </source>
</evidence>